<feature type="DNA-binding region" description="H-T-H motif" evidence="4">
    <location>
        <begin position="31"/>
        <end position="50"/>
    </location>
</feature>
<dbReference type="GO" id="GO:0000976">
    <property type="term" value="F:transcription cis-regulatory region binding"/>
    <property type="evidence" value="ECO:0007669"/>
    <property type="project" value="TreeGrafter"/>
</dbReference>
<dbReference type="KEGG" id="rpla:A4Z71_00525"/>
<dbReference type="PANTHER" id="PTHR30055">
    <property type="entry name" value="HTH-TYPE TRANSCRIPTIONAL REGULATOR RUTR"/>
    <property type="match status" value="1"/>
</dbReference>
<organism evidence="6 7">
    <name type="scientific">Candidatus Rhodoluna planktonica</name>
    <dbReference type="NCBI Taxonomy" id="535712"/>
    <lineage>
        <taxon>Bacteria</taxon>
        <taxon>Bacillati</taxon>
        <taxon>Actinomycetota</taxon>
        <taxon>Actinomycetes</taxon>
        <taxon>Micrococcales</taxon>
        <taxon>Microbacteriaceae</taxon>
        <taxon>Luna cluster</taxon>
        <taxon>Luna-1 subcluster</taxon>
        <taxon>Rhodoluna</taxon>
    </lineage>
</organism>
<accession>A0A1D9DXK9</accession>
<dbReference type="PROSITE" id="PS01081">
    <property type="entry name" value="HTH_TETR_1"/>
    <property type="match status" value="1"/>
</dbReference>
<keyword evidence="7" id="KW-1185">Reference proteome</keyword>
<dbReference type="AlphaFoldDB" id="A0A1D9DXK9"/>
<dbReference type="EMBL" id="CP015208">
    <property type="protein sequence ID" value="AOY55543.1"/>
    <property type="molecule type" value="Genomic_DNA"/>
</dbReference>
<evidence type="ECO:0000313" key="6">
    <source>
        <dbReference type="EMBL" id="AOY55543.1"/>
    </source>
</evidence>
<dbReference type="PRINTS" id="PR00455">
    <property type="entry name" value="HTHTETR"/>
</dbReference>
<evidence type="ECO:0000256" key="1">
    <source>
        <dbReference type="ARBA" id="ARBA00023015"/>
    </source>
</evidence>
<evidence type="ECO:0000256" key="3">
    <source>
        <dbReference type="ARBA" id="ARBA00023163"/>
    </source>
</evidence>
<feature type="domain" description="HTH tetR-type" evidence="5">
    <location>
        <begin position="8"/>
        <end position="68"/>
    </location>
</feature>
<keyword evidence="3" id="KW-0804">Transcription</keyword>
<reference evidence="6 7" key="1">
    <citation type="journal article" date="2016" name="Biochim. Biophys. Acta">
        <title>Photochemical characterization of actinorhodopsin and its functional existence in the natural host.</title>
        <authorList>
            <person name="Nakamura S."/>
            <person name="Kikukawa T."/>
            <person name="Tamogami J."/>
            <person name="Kamiya M."/>
            <person name="Aizawa T."/>
            <person name="Hahn M.W."/>
            <person name="Ihara K."/>
            <person name="Kamo N."/>
            <person name="Demura M."/>
        </authorList>
    </citation>
    <scope>NUCLEOTIDE SEQUENCE [LARGE SCALE GENOMIC DNA]</scope>
    <source>
        <strain evidence="6 7">MWH-Dar1</strain>
    </source>
</reference>
<dbReference type="STRING" id="535712.A4Z71_00525"/>
<dbReference type="InterPro" id="IPR050109">
    <property type="entry name" value="HTH-type_TetR-like_transc_reg"/>
</dbReference>
<sequence length="190" mass="20637">MTPASIRDERQDLILAAAQQIIAEKGVDAVSMAELAAATGLSRPAIYQYFASKDHVLAELVINEMADLSNAIDEHIARFDDAMERIRVWIHYTLAHLASAEHRVIREISIASLPEDSRGMINAMHGHFMMALLSPVKELGVKDVTATCHLIYASVAAAAQRIDSGSEYVREAAALEQFTIAGIAGALQPQ</sequence>
<proteinExistence type="predicted"/>
<dbReference type="GO" id="GO:0003700">
    <property type="term" value="F:DNA-binding transcription factor activity"/>
    <property type="evidence" value="ECO:0007669"/>
    <property type="project" value="TreeGrafter"/>
</dbReference>
<dbReference type="InterPro" id="IPR009057">
    <property type="entry name" value="Homeodomain-like_sf"/>
</dbReference>
<dbReference type="RefSeq" id="WP_070954060.1">
    <property type="nucleotide sequence ID" value="NZ_CP015208.1"/>
</dbReference>
<evidence type="ECO:0000313" key="7">
    <source>
        <dbReference type="Proteomes" id="UP000243784"/>
    </source>
</evidence>
<dbReference type="Gene3D" id="1.10.357.10">
    <property type="entry name" value="Tetracycline Repressor, domain 2"/>
    <property type="match status" value="1"/>
</dbReference>
<dbReference type="Pfam" id="PF00440">
    <property type="entry name" value="TetR_N"/>
    <property type="match status" value="1"/>
</dbReference>
<evidence type="ECO:0000259" key="5">
    <source>
        <dbReference type="PROSITE" id="PS50977"/>
    </source>
</evidence>
<dbReference type="SUPFAM" id="SSF46689">
    <property type="entry name" value="Homeodomain-like"/>
    <property type="match status" value="1"/>
</dbReference>
<protein>
    <recommendedName>
        <fullName evidence="5">HTH tetR-type domain-containing protein</fullName>
    </recommendedName>
</protein>
<dbReference type="OrthoDB" id="7505659at2"/>
<dbReference type="InterPro" id="IPR001647">
    <property type="entry name" value="HTH_TetR"/>
</dbReference>
<keyword evidence="1" id="KW-0805">Transcription regulation</keyword>
<evidence type="ECO:0000256" key="4">
    <source>
        <dbReference type="PROSITE-ProRule" id="PRU00335"/>
    </source>
</evidence>
<gene>
    <name evidence="6" type="ORF">A4Z71_00525</name>
</gene>
<dbReference type="PROSITE" id="PS50977">
    <property type="entry name" value="HTH_TETR_2"/>
    <property type="match status" value="1"/>
</dbReference>
<dbReference type="InterPro" id="IPR023772">
    <property type="entry name" value="DNA-bd_HTH_TetR-type_CS"/>
</dbReference>
<dbReference type="Proteomes" id="UP000243784">
    <property type="component" value="Chromosome"/>
</dbReference>
<name>A0A1D9DXK9_9MICO</name>
<dbReference type="PANTHER" id="PTHR30055:SF234">
    <property type="entry name" value="HTH-TYPE TRANSCRIPTIONAL REGULATOR BETI"/>
    <property type="match status" value="1"/>
</dbReference>
<keyword evidence="2 4" id="KW-0238">DNA-binding</keyword>
<evidence type="ECO:0000256" key="2">
    <source>
        <dbReference type="ARBA" id="ARBA00023125"/>
    </source>
</evidence>